<dbReference type="Proteomes" id="UP000030653">
    <property type="component" value="Unassembled WGS sequence"/>
</dbReference>
<dbReference type="Gene3D" id="1.10.1520.10">
    <property type="entry name" value="Ribonuclease III domain"/>
    <property type="match status" value="2"/>
</dbReference>
<dbReference type="HOGENOM" id="CLU_000907_4_2_1"/>
<feature type="region of interest" description="Disordered" evidence="6">
    <location>
        <begin position="1370"/>
        <end position="1400"/>
    </location>
</feature>
<dbReference type="CDD" id="cd00593">
    <property type="entry name" value="RIBOc"/>
    <property type="match status" value="2"/>
</dbReference>
<evidence type="ECO:0000256" key="3">
    <source>
        <dbReference type="ARBA" id="ARBA00022801"/>
    </source>
</evidence>
<feature type="compositionally biased region" description="Basic and acidic residues" evidence="6">
    <location>
        <begin position="1"/>
        <end position="36"/>
    </location>
</feature>
<dbReference type="InterPro" id="IPR038248">
    <property type="entry name" value="Dicer_dimer_sf"/>
</dbReference>
<dbReference type="SUPFAM" id="SSF69065">
    <property type="entry name" value="RNase III domain-like"/>
    <property type="match status" value="2"/>
</dbReference>
<evidence type="ECO:0000313" key="9">
    <source>
        <dbReference type="Proteomes" id="UP000030653"/>
    </source>
</evidence>
<feature type="domain" description="RNase III" evidence="7">
    <location>
        <begin position="833"/>
        <end position="918"/>
    </location>
</feature>
<name>M5FRM0_DACPD</name>
<keyword evidence="9" id="KW-1185">Reference proteome</keyword>
<organism evidence="8 9">
    <name type="scientific">Dacryopinax primogenitus (strain DJM 731)</name>
    <name type="common">Brown rot fungus</name>
    <dbReference type="NCBI Taxonomy" id="1858805"/>
    <lineage>
        <taxon>Eukaryota</taxon>
        <taxon>Fungi</taxon>
        <taxon>Dikarya</taxon>
        <taxon>Basidiomycota</taxon>
        <taxon>Agaricomycotina</taxon>
        <taxon>Dacrymycetes</taxon>
        <taxon>Dacrymycetales</taxon>
        <taxon>Dacrymycetaceae</taxon>
        <taxon>Dacryopinax</taxon>
    </lineage>
</organism>
<dbReference type="InterPro" id="IPR000999">
    <property type="entry name" value="RNase_III_dom"/>
</dbReference>
<dbReference type="Pfam" id="PF03368">
    <property type="entry name" value="Dicer_dimer"/>
    <property type="match status" value="1"/>
</dbReference>
<dbReference type="GeneID" id="63685827"/>
<proteinExistence type="predicted"/>
<dbReference type="Gene3D" id="3.40.50.300">
    <property type="entry name" value="P-loop containing nucleotide triphosphate hydrolases"/>
    <property type="match status" value="1"/>
</dbReference>
<dbReference type="Pfam" id="PF00636">
    <property type="entry name" value="Ribonuclease_3"/>
    <property type="match status" value="2"/>
</dbReference>
<dbReference type="PANTHER" id="PTHR14950">
    <property type="entry name" value="DICER-RELATED"/>
    <property type="match status" value="1"/>
</dbReference>
<keyword evidence="1" id="KW-0677">Repeat</keyword>
<protein>
    <submittedName>
        <fullName evidence="8">Ribonuclease III</fullName>
    </submittedName>
</protein>
<evidence type="ECO:0000256" key="4">
    <source>
        <dbReference type="ARBA" id="ARBA00022806"/>
    </source>
</evidence>
<evidence type="ECO:0000256" key="1">
    <source>
        <dbReference type="ARBA" id="ARBA00022737"/>
    </source>
</evidence>
<evidence type="ECO:0000259" key="7">
    <source>
        <dbReference type="PROSITE" id="PS50142"/>
    </source>
</evidence>
<dbReference type="OMA" id="TEFNYER"/>
<dbReference type="SUPFAM" id="SSF52540">
    <property type="entry name" value="P-loop containing nucleoside triphosphate hydrolases"/>
    <property type="match status" value="1"/>
</dbReference>
<dbReference type="Gene3D" id="3.30.160.380">
    <property type="entry name" value="Dicer dimerisation domain"/>
    <property type="match status" value="1"/>
</dbReference>
<dbReference type="GO" id="GO:0006396">
    <property type="term" value="P:RNA processing"/>
    <property type="evidence" value="ECO:0007669"/>
    <property type="project" value="InterPro"/>
</dbReference>
<evidence type="ECO:0000256" key="6">
    <source>
        <dbReference type="SAM" id="MobiDB-lite"/>
    </source>
</evidence>
<keyword evidence="4" id="KW-0347">Helicase</keyword>
<dbReference type="InterPro" id="IPR027417">
    <property type="entry name" value="P-loop_NTPase"/>
</dbReference>
<dbReference type="RefSeq" id="XP_040624547.1">
    <property type="nucleotide sequence ID" value="XM_040770765.1"/>
</dbReference>
<dbReference type="InterPro" id="IPR005034">
    <property type="entry name" value="Dicer_dimerisation"/>
</dbReference>
<dbReference type="PANTHER" id="PTHR14950:SF37">
    <property type="entry name" value="ENDORIBONUCLEASE DICER"/>
    <property type="match status" value="1"/>
</dbReference>
<evidence type="ECO:0000313" key="8">
    <source>
        <dbReference type="EMBL" id="EJT97649.1"/>
    </source>
</evidence>
<dbReference type="GO" id="GO:0004386">
    <property type="term" value="F:helicase activity"/>
    <property type="evidence" value="ECO:0007669"/>
    <property type="project" value="UniProtKB-KW"/>
</dbReference>
<feature type="region of interest" description="Disordered" evidence="6">
    <location>
        <begin position="974"/>
        <end position="1014"/>
    </location>
</feature>
<feature type="compositionally biased region" description="Basic and acidic residues" evidence="6">
    <location>
        <begin position="1391"/>
        <end position="1400"/>
    </location>
</feature>
<feature type="domain" description="RNase III" evidence="7">
    <location>
        <begin position="1100"/>
        <end position="1256"/>
    </location>
</feature>
<accession>M5FRM0</accession>
<dbReference type="GO" id="GO:0004525">
    <property type="term" value="F:ribonuclease III activity"/>
    <property type="evidence" value="ECO:0007669"/>
    <property type="project" value="InterPro"/>
</dbReference>
<reference evidence="8 9" key="1">
    <citation type="journal article" date="2012" name="Science">
        <title>The Paleozoic origin of enzymatic lignin decomposition reconstructed from 31 fungal genomes.</title>
        <authorList>
            <person name="Floudas D."/>
            <person name="Binder M."/>
            <person name="Riley R."/>
            <person name="Barry K."/>
            <person name="Blanchette R.A."/>
            <person name="Henrissat B."/>
            <person name="Martinez A.T."/>
            <person name="Otillar R."/>
            <person name="Spatafora J.W."/>
            <person name="Yadav J.S."/>
            <person name="Aerts A."/>
            <person name="Benoit I."/>
            <person name="Boyd A."/>
            <person name="Carlson A."/>
            <person name="Copeland A."/>
            <person name="Coutinho P.M."/>
            <person name="de Vries R.P."/>
            <person name="Ferreira P."/>
            <person name="Findley K."/>
            <person name="Foster B."/>
            <person name="Gaskell J."/>
            <person name="Glotzer D."/>
            <person name="Gorecki P."/>
            <person name="Heitman J."/>
            <person name="Hesse C."/>
            <person name="Hori C."/>
            <person name="Igarashi K."/>
            <person name="Jurgens J.A."/>
            <person name="Kallen N."/>
            <person name="Kersten P."/>
            <person name="Kohler A."/>
            <person name="Kuees U."/>
            <person name="Kumar T.K.A."/>
            <person name="Kuo A."/>
            <person name="LaButti K."/>
            <person name="Larrondo L.F."/>
            <person name="Lindquist E."/>
            <person name="Ling A."/>
            <person name="Lombard V."/>
            <person name="Lucas S."/>
            <person name="Lundell T."/>
            <person name="Martin R."/>
            <person name="McLaughlin D.J."/>
            <person name="Morgenstern I."/>
            <person name="Morin E."/>
            <person name="Murat C."/>
            <person name="Nagy L.G."/>
            <person name="Nolan M."/>
            <person name="Ohm R.A."/>
            <person name="Patyshakuliyeva A."/>
            <person name="Rokas A."/>
            <person name="Ruiz-Duenas F.J."/>
            <person name="Sabat G."/>
            <person name="Salamov A."/>
            <person name="Samejima M."/>
            <person name="Schmutz J."/>
            <person name="Slot J.C."/>
            <person name="St John F."/>
            <person name="Stenlid J."/>
            <person name="Sun H."/>
            <person name="Sun S."/>
            <person name="Syed K."/>
            <person name="Tsang A."/>
            <person name="Wiebenga A."/>
            <person name="Young D."/>
            <person name="Pisabarro A."/>
            <person name="Eastwood D.C."/>
            <person name="Martin F."/>
            <person name="Cullen D."/>
            <person name="Grigoriev I.V."/>
            <person name="Hibbett D.S."/>
        </authorList>
    </citation>
    <scope>NUCLEOTIDE SEQUENCE [LARGE SCALE GENOMIC DNA]</scope>
    <source>
        <strain evidence="8 9">DJM-731 SS1</strain>
    </source>
</reference>
<evidence type="ECO:0000256" key="2">
    <source>
        <dbReference type="ARBA" id="ARBA00022741"/>
    </source>
</evidence>
<dbReference type="STRING" id="1858805.M5FRM0"/>
<keyword evidence="3" id="KW-0378">Hydrolase</keyword>
<feature type="compositionally biased region" description="Polar residues" evidence="6">
    <location>
        <begin position="997"/>
        <end position="1012"/>
    </location>
</feature>
<dbReference type="PROSITE" id="PS50142">
    <property type="entry name" value="RNASE_3_2"/>
    <property type="match status" value="2"/>
</dbReference>
<dbReference type="SMART" id="SM00535">
    <property type="entry name" value="RIBOc"/>
    <property type="match status" value="2"/>
</dbReference>
<evidence type="ECO:0000256" key="5">
    <source>
        <dbReference type="ARBA" id="ARBA00022840"/>
    </source>
</evidence>
<dbReference type="InterPro" id="IPR036389">
    <property type="entry name" value="RNase_III_sf"/>
</dbReference>
<feature type="region of interest" description="Disordered" evidence="6">
    <location>
        <begin position="1"/>
        <end position="70"/>
    </location>
</feature>
<gene>
    <name evidence="8" type="ORF">DACRYDRAFT_119311</name>
</gene>
<sequence>MDREERIQDAERSRERQRQASRAQRDAESSLGHEDVALGVTDSNNVSSEENLRKRKRHVAIDDSDDSDDVEEIEFELSQEVPPLEPAPRHIYGGKTRAASTTTTELVLPCDPSPFTEASLGPLYNQIHALDPDELVFKKNFKSVQLLVTELGPYAADMIWQRYAGAQEARRNGLVKEKRVPASFSEVEEMRSKLVDMVRAHKFPSIVLDPQSTDCNASPRLLTLLQVLKQMMAKEKDRFRGIIFVYRRTTAKALADLLNRNAQVLPNVRARPLIGSSAVLMDPNADHLTKTQATTQFRDGTINLLVTTGIGVDLSVERCSIVIVFDSFSAHAAGQLRQSHLLKITSIFLILIEKGKQKDIQALSAFLPRRSKEKSEEESTPPAAEHPRSTGIDSEDEDQASILVPETGARVSALDALQVLTRYVSIKEKSAVSLNVDYHVMGENNRIFRCTIRFPPSAELEDVTSESCPSKAAARRQAAYMACEELNARGLLGALVAQAGKKLKTITKVTPPSVFDNEVGVDVERKLSKGRSRKDRSSKLYPRKKPDVWNTCLLVHNDVLFPFIIHLDARDAKLPGVYRTMCLLTRIRLPDLAPFELYFPELKKSEDQATPPTVTARFLRSEPLHLEPEQLIAVHRYTIRVVRSVTSRQYICQRDKMVYYLLPLKLGWSPRTRPTNSPSVYAIEDEIDWADVEAGAGQLPYLPLDMEKLEEEVKDAVLQDRQMEFTRKYEPVRVRHDLTPLSKPKDSEREQQYASILEFCRANIRNFKGIEDESQPLIEVGKMAPPLSRLSPLCHSAPSSRNPPAKYLMPELCVKYCLSLSSYRTSMILPSVMARVEEMLLVQECNSVVFHDRLDEVFLLPALTSPSAGAGYDYQRLELLGDSFLKYISSIFLFVTCPQDGEGSLHIHRQRIISNSALQFHSDRVGQLPQYIQSRQHSPRQWCPPNFLLYHPCMASALDTSEKFIQGMEERIEASNDGPTAGGSPPESGVTKALESHQANAETSPDNSTVSRSPMPYSARERALMREEQHQELGDKSVADVAEAVLGAAWLTGQREMALYVCHILGLPMTRMGSWDFLRDHAHIFFHEELDIGPLSQPKVEAVEAILGHKFKNPFLAATALTHSSMSSTDFPCYERLEFIGDAILDFVTVRLLYMRWGELHEGWLTMLKGAIVSNAALAAFCVDLGLHHYIIHDSPHLVETVSSYAKEITKAKEEDLAAAAAEDRAPGEYWVTLEPPKVLSDIVEALLGAIYVSDSFDPSGYENVFDRLFKPFFMKRVSLNTLSQHPTSLLFALLQQRGCHRFELTKTRAETDLLTEVQCDFVLHGKVLATSIHSSSAGASRRASAMALELIQTQPELLDKLCSCTKIRNESEAQQPPSDPIPVEEEEEDLLAKEDLSGS</sequence>
<dbReference type="EMBL" id="JH795876">
    <property type="protein sequence ID" value="EJT97649.1"/>
    <property type="molecule type" value="Genomic_DNA"/>
</dbReference>
<dbReference type="OrthoDB" id="416741at2759"/>
<keyword evidence="5" id="KW-0067">ATP-binding</keyword>
<dbReference type="GO" id="GO:0005524">
    <property type="term" value="F:ATP binding"/>
    <property type="evidence" value="ECO:0007669"/>
    <property type="project" value="UniProtKB-KW"/>
</dbReference>
<feature type="region of interest" description="Disordered" evidence="6">
    <location>
        <begin position="370"/>
        <end position="396"/>
    </location>
</feature>
<keyword evidence="2" id="KW-0547">Nucleotide-binding</keyword>